<evidence type="ECO:0000259" key="2">
    <source>
        <dbReference type="Pfam" id="PF13400"/>
    </source>
</evidence>
<feature type="domain" description="Putative Flp pilus-assembly TadG-like N-terminal" evidence="2">
    <location>
        <begin position="11"/>
        <end position="57"/>
    </location>
</feature>
<dbReference type="AlphaFoldDB" id="A0AB39HZS6"/>
<evidence type="ECO:0000256" key="1">
    <source>
        <dbReference type="SAM" id="Phobius"/>
    </source>
</evidence>
<keyword evidence="1" id="KW-1133">Transmembrane helix</keyword>
<reference evidence="3" key="1">
    <citation type="submission" date="2024-07" db="EMBL/GenBank/DDBJ databases">
        <title>Identification and characteristics of a novel species of coltsfoot's symbiotic bacteria.</title>
        <authorList>
            <person name="Juszczyk A."/>
            <person name="Jasielczuk I."/>
            <person name="Gurgul A."/>
            <person name="Rogala M."/>
            <person name="Kowalczyk A."/>
            <person name="Szmatola T."/>
            <person name="Kosecka-Strojek M."/>
            <person name="Arent Z."/>
            <person name="Latowski D."/>
        </authorList>
    </citation>
    <scope>NUCLEOTIDE SEQUENCE</scope>
    <source>
        <strain evidence="3">Hg7Tf</strain>
    </source>
</reference>
<name>A0AB39HZS6_9PSED</name>
<keyword evidence="1" id="KW-0812">Transmembrane</keyword>
<dbReference type="EMBL" id="CP162607">
    <property type="protein sequence ID" value="XDK35789.1"/>
    <property type="molecule type" value="Genomic_DNA"/>
</dbReference>
<organism evidence="3">
    <name type="scientific">Pseudomonas sp. Hg7Tf</name>
    <dbReference type="NCBI Taxonomy" id="3236988"/>
    <lineage>
        <taxon>Bacteria</taxon>
        <taxon>Pseudomonadati</taxon>
        <taxon>Pseudomonadota</taxon>
        <taxon>Gammaproteobacteria</taxon>
        <taxon>Pseudomonadales</taxon>
        <taxon>Pseudomonadaceae</taxon>
        <taxon>Pseudomonas</taxon>
    </lineage>
</organism>
<proteinExistence type="predicted"/>
<evidence type="ECO:0000313" key="3">
    <source>
        <dbReference type="EMBL" id="XDK35789.1"/>
    </source>
</evidence>
<accession>A0AB39HZS6</accession>
<feature type="transmembrane region" description="Helical" evidence="1">
    <location>
        <begin position="12"/>
        <end position="32"/>
    </location>
</feature>
<dbReference type="InterPro" id="IPR028087">
    <property type="entry name" value="Tad_N"/>
</dbReference>
<keyword evidence="1" id="KW-0472">Membrane</keyword>
<gene>
    <name evidence="3" type="ORF">AB4Y39_19065</name>
</gene>
<dbReference type="Pfam" id="PF13400">
    <property type="entry name" value="Tad"/>
    <property type="match status" value="1"/>
</dbReference>
<dbReference type="RefSeq" id="WP_368491648.1">
    <property type="nucleotide sequence ID" value="NZ_CP162607.1"/>
</dbReference>
<protein>
    <submittedName>
        <fullName evidence="3">Pilus assembly protein TadG-related protein</fullName>
    </submittedName>
</protein>
<sequence length="650" mass="67462">MSSRFPARQRGAIGLIAALTLAMGLLFMLMVIDTSRLYLEQRRLQRIADMAALEAAGQSAVCSGVGPRADALARSSAARNGFDAGAGQTLDTACGALQTGANSLRSFKVDVVRNEAIRVIATAQVTTSVAAGVQALASGKALPDATTLSARAIAATPKPPQAILRIGSTLAKVDSRQSALLSALLNPLGSHVNLDLLGWQGLADTQINLLSYLDQLAIDVRVSAGDYQQLLRADATASQLIDAAAKVLQQGGAAVEVATNLGKLAVGADNTRVLHLGDILDLQSGTTQAGLDTSLQVLDLVQSVILLSTKDSAAVVEMPIDLLGLAKGKIRLKVIEPQQISAIGNPQTDQIKVHTAQVRALISLDLPVLSTVTGLVNAVLDLASPLTNILNNLLNLHLLGTVKSLTCALGIPCKVSDIQLLPGTVSLDVGLEVAKASSEISDYSCTPEKTLTAHTRSAAVDVAIGQFKDREDFFTVGVATVSPLPLIDIGTNVCSRLLFLPAICGTRIPFEGGGIGLKINAPLLGSNSTDPASDLIFAPADHTPPDVDQPPAYLSTTASDIISSLDTTINGIELEAYNPLHGNILGSVLVLTSGVLNEVKAILEPLIKGLLSPLVDPLINALLQTLGINLVHVDVGANLTCSSSRAQLVL</sequence>